<gene>
    <name evidence="2" type="ORF">KSW80_13315</name>
</gene>
<dbReference type="CDD" id="cd13120">
    <property type="entry name" value="BF2867_like_N"/>
    <property type="match status" value="1"/>
</dbReference>
<organism evidence="2 3">
    <name type="scientific">Segatella copri</name>
    <dbReference type="NCBI Taxonomy" id="165179"/>
    <lineage>
        <taxon>Bacteria</taxon>
        <taxon>Pseudomonadati</taxon>
        <taxon>Bacteroidota</taxon>
        <taxon>Bacteroidia</taxon>
        <taxon>Bacteroidales</taxon>
        <taxon>Prevotellaceae</taxon>
        <taxon>Segatella</taxon>
    </lineage>
</organism>
<evidence type="ECO:0000313" key="2">
    <source>
        <dbReference type="EMBL" id="MBV3409367.1"/>
    </source>
</evidence>
<evidence type="ECO:0000313" key="3">
    <source>
        <dbReference type="Proteomes" id="UP001196316"/>
    </source>
</evidence>
<feature type="chain" id="PRO_5043386097" evidence="1">
    <location>
        <begin position="23"/>
        <end position="302"/>
    </location>
</feature>
<dbReference type="CDD" id="cd13121">
    <property type="entry name" value="BF2867_like_C"/>
    <property type="match status" value="1"/>
</dbReference>
<name>A0AAW4ND45_9BACT</name>
<keyword evidence="1" id="KW-0732">Signal</keyword>
<evidence type="ECO:0000256" key="1">
    <source>
        <dbReference type="SAM" id="SignalP"/>
    </source>
</evidence>
<dbReference type="AlphaFoldDB" id="A0AAW4ND45"/>
<accession>A0AAW4ND45</accession>
<comment type="caution">
    <text evidence="2">The sequence shown here is derived from an EMBL/GenBank/DDBJ whole genome shotgun (WGS) entry which is preliminary data.</text>
</comment>
<reference evidence="2" key="1">
    <citation type="submission" date="2021-06" db="EMBL/GenBank/DDBJ databases">
        <title>Collection of gut derived symbiotic bacterial strains cultured from healthy donors.</title>
        <authorList>
            <person name="Lin H."/>
            <person name="Littmann E."/>
            <person name="Pamer E.G."/>
        </authorList>
    </citation>
    <scope>NUCLEOTIDE SEQUENCE</scope>
    <source>
        <strain evidence="2">MSK.21.60</strain>
    </source>
</reference>
<dbReference type="Pfam" id="PF13149">
    <property type="entry name" value="Mfa_like_1"/>
    <property type="match status" value="1"/>
</dbReference>
<protein>
    <submittedName>
        <fullName evidence="2">Fimbrillin family protein</fullName>
    </submittedName>
</protein>
<dbReference type="Proteomes" id="UP001196316">
    <property type="component" value="Unassembled WGS sequence"/>
</dbReference>
<sequence>MNKKFSTLAIAFAAFCLTSCHCDDDTSTTSKYITVATSIGQMTRTTTDADGNQKFAKDDKISIYAWTGNATAVPADFVVNNSINTYDGAKWTASPQMLWKDMETPHYFLGIYPNRAVTDFTADEYALDTEKQEASDLLVAVNTGIEGAGITATANPVSLMFNHVMSKLIVNLQFRNQWATTPTVASVTATAKNAATVNYVTATGTVVTATGEQSDIVLPATAANTCYTSIMVPQSDFRTINIVIDGKTYTFTHTEDIALESGKYTTVNLIVGRNEITLGSVSINNWLEGSSINGGEAQTDNQ</sequence>
<feature type="signal peptide" evidence="1">
    <location>
        <begin position="1"/>
        <end position="22"/>
    </location>
</feature>
<dbReference type="EMBL" id="JAHOEP010000048">
    <property type="protein sequence ID" value="MBV3409367.1"/>
    <property type="molecule type" value="Genomic_DNA"/>
</dbReference>
<dbReference type="RefSeq" id="WP_217327040.1">
    <property type="nucleotide sequence ID" value="NZ_CP152484.1"/>
</dbReference>
<proteinExistence type="predicted"/>
<dbReference type="InterPro" id="IPR025049">
    <property type="entry name" value="Mfa-like_1"/>
</dbReference>